<reference evidence="1" key="1">
    <citation type="submission" date="2020-11" db="EMBL/GenBank/DDBJ databases">
        <authorList>
            <consortium name="DOE Joint Genome Institute"/>
            <person name="Ahrendt S."/>
            <person name="Riley R."/>
            <person name="Andreopoulos W."/>
            <person name="Labutti K."/>
            <person name="Pangilinan J."/>
            <person name="Ruiz-Duenas F.J."/>
            <person name="Barrasa J.M."/>
            <person name="Sanchez-Garcia M."/>
            <person name="Camarero S."/>
            <person name="Miyauchi S."/>
            <person name="Serrano A."/>
            <person name="Linde D."/>
            <person name="Babiker R."/>
            <person name="Drula E."/>
            <person name="Ayuso-Fernandez I."/>
            <person name="Pacheco R."/>
            <person name="Padilla G."/>
            <person name="Ferreira P."/>
            <person name="Barriuso J."/>
            <person name="Kellner H."/>
            <person name="Castanera R."/>
            <person name="Alfaro M."/>
            <person name="Ramirez L."/>
            <person name="Pisabarro A.G."/>
            <person name="Kuo A."/>
            <person name="Tritt A."/>
            <person name="Lipzen A."/>
            <person name="He G."/>
            <person name="Yan M."/>
            <person name="Ng V."/>
            <person name="Cullen D."/>
            <person name="Martin F."/>
            <person name="Rosso M.-N."/>
            <person name="Henrissat B."/>
            <person name="Hibbett D."/>
            <person name="Martinez A.T."/>
            <person name="Grigoriev I.V."/>
        </authorList>
    </citation>
    <scope>NUCLEOTIDE SEQUENCE</scope>
    <source>
        <strain evidence="1">AH 40177</strain>
    </source>
</reference>
<sequence length="162" mass="18728">MIKFPDEEQRRERRSENYTLGVYPYGRFERAHLSNALTPRGFMTPQAEQADIFRHVWASKKLAEASVAKIWPTLMRVRGMKHRYKLCRVKSHQNSQEGSSETRVVIAVLKLTVEQRTAPNTPASHNQYRIGHGQLMRQMAYTDIAELWNQAAPCSPVHTHLT</sequence>
<keyword evidence="2" id="KW-1185">Reference proteome</keyword>
<comment type="caution">
    <text evidence="1">The sequence shown here is derived from an EMBL/GenBank/DDBJ whole genome shotgun (WGS) entry which is preliminary data.</text>
</comment>
<dbReference type="EMBL" id="JADNRY010000043">
    <property type="protein sequence ID" value="KAF9070219.1"/>
    <property type="molecule type" value="Genomic_DNA"/>
</dbReference>
<dbReference type="Proteomes" id="UP000772434">
    <property type="component" value="Unassembled WGS sequence"/>
</dbReference>
<gene>
    <name evidence="1" type="ORF">BDP27DRAFT_1362796</name>
</gene>
<accession>A0A9P5U8T3</accession>
<organism evidence="1 2">
    <name type="scientific">Rhodocollybia butyracea</name>
    <dbReference type="NCBI Taxonomy" id="206335"/>
    <lineage>
        <taxon>Eukaryota</taxon>
        <taxon>Fungi</taxon>
        <taxon>Dikarya</taxon>
        <taxon>Basidiomycota</taxon>
        <taxon>Agaricomycotina</taxon>
        <taxon>Agaricomycetes</taxon>
        <taxon>Agaricomycetidae</taxon>
        <taxon>Agaricales</taxon>
        <taxon>Marasmiineae</taxon>
        <taxon>Omphalotaceae</taxon>
        <taxon>Rhodocollybia</taxon>
    </lineage>
</organism>
<proteinExistence type="predicted"/>
<name>A0A9P5U8T3_9AGAR</name>
<protein>
    <submittedName>
        <fullName evidence="1">Uncharacterized protein</fullName>
    </submittedName>
</protein>
<evidence type="ECO:0000313" key="2">
    <source>
        <dbReference type="Proteomes" id="UP000772434"/>
    </source>
</evidence>
<dbReference type="AlphaFoldDB" id="A0A9P5U8T3"/>
<evidence type="ECO:0000313" key="1">
    <source>
        <dbReference type="EMBL" id="KAF9070219.1"/>
    </source>
</evidence>